<dbReference type="InterPro" id="IPR013325">
    <property type="entry name" value="RNA_pol_sigma_r2"/>
</dbReference>
<dbReference type="InterPro" id="IPR013324">
    <property type="entry name" value="RNA_pol_sigma_r3/r4-like"/>
</dbReference>
<gene>
    <name evidence="1" type="ORF">ACFQ4R_09490</name>
</gene>
<comment type="caution">
    <text evidence="1">The sequence shown here is derived from an EMBL/GenBank/DDBJ whole genome shotgun (WGS) entry which is preliminary data.</text>
</comment>
<reference evidence="2" key="1">
    <citation type="journal article" date="2019" name="Int. J. Syst. Evol. Microbiol.">
        <title>The Global Catalogue of Microorganisms (GCM) 10K type strain sequencing project: providing services to taxonomists for standard genome sequencing and annotation.</title>
        <authorList>
            <consortium name="The Broad Institute Genomics Platform"/>
            <consortium name="The Broad Institute Genome Sequencing Center for Infectious Disease"/>
            <person name="Wu L."/>
            <person name="Ma J."/>
        </authorList>
    </citation>
    <scope>NUCLEOTIDE SEQUENCE [LARGE SCALE GENOMIC DNA]</scope>
    <source>
        <strain evidence="2">CCM 8937</strain>
    </source>
</reference>
<dbReference type="EMBL" id="JBHTOH010000088">
    <property type="protein sequence ID" value="MFD1411816.1"/>
    <property type="molecule type" value="Genomic_DNA"/>
</dbReference>
<protein>
    <submittedName>
        <fullName evidence="1">Sigma-70 family RNA polymerase sigma factor</fullName>
    </submittedName>
</protein>
<organism evidence="1 2">
    <name type="scientific">Lapidilactobacillus gannanensis</name>
    <dbReference type="NCBI Taxonomy" id="2486002"/>
    <lineage>
        <taxon>Bacteria</taxon>
        <taxon>Bacillati</taxon>
        <taxon>Bacillota</taxon>
        <taxon>Bacilli</taxon>
        <taxon>Lactobacillales</taxon>
        <taxon>Lactobacillaceae</taxon>
        <taxon>Lapidilactobacillus</taxon>
    </lineage>
</organism>
<proteinExistence type="predicted"/>
<dbReference type="InterPro" id="IPR014284">
    <property type="entry name" value="RNA_pol_sigma-70_dom"/>
</dbReference>
<dbReference type="SUPFAM" id="SSF88659">
    <property type="entry name" value="Sigma3 and sigma4 domains of RNA polymerase sigma factors"/>
    <property type="match status" value="1"/>
</dbReference>
<sequence length="191" mass="22882">MSINQNELLLIKAVQDHSDSQALESLVKKYQPMICRAAQQFYFKLFDQDDWQQEARIVCYETCLLYRTDHNCQFGAFFKLRFHNHLRSLLRHELALKRQSNHQSLPLEDYLAEENSYGSICYPTQLKTQSFFEMEQFLKTLSYFELQSFRVACQQQTLEETCRHLDCTEEQVRRGIDRCHGKMREFIKDKT</sequence>
<evidence type="ECO:0000313" key="2">
    <source>
        <dbReference type="Proteomes" id="UP001597191"/>
    </source>
</evidence>
<evidence type="ECO:0000313" key="1">
    <source>
        <dbReference type="EMBL" id="MFD1411816.1"/>
    </source>
</evidence>
<dbReference type="RefSeq" id="WP_125649953.1">
    <property type="nucleotide sequence ID" value="NZ_JBHTOH010000088.1"/>
</dbReference>
<name>A0ABW4BPV5_9LACO</name>
<dbReference type="SUPFAM" id="SSF88946">
    <property type="entry name" value="Sigma2 domain of RNA polymerase sigma factors"/>
    <property type="match status" value="1"/>
</dbReference>
<accession>A0ABW4BPV5</accession>
<dbReference type="Gene3D" id="1.10.1740.10">
    <property type="match status" value="1"/>
</dbReference>
<dbReference type="Proteomes" id="UP001597191">
    <property type="component" value="Unassembled WGS sequence"/>
</dbReference>
<dbReference type="NCBIfam" id="TIGR02937">
    <property type="entry name" value="sigma70-ECF"/>
    <property type="match status" value="1"/>
</dbReference>
<keyword evidence="2" id="KW-1185">Reference proteome</keyword>